<dbReference type="PRINTS" id="PR00792">
    <property type="entry name" value="PEPSIN"/>
</dbReference>
<name>A0ABQ0GQ77_9PEZI</name>
<keyword evidence="7" id="KW-1185">Reference proteome</keyword>
<comment type="caution">
    <text evidence="6">The sequence shown here is derived from an EMBL/GenBank/DDBJ whole genome shotgun (WGS) entry which is preliminary data.</text>
</comment>
<evidence type="ECO:0000256" key="1">
    <source>
        <dbReference type="ARBA" id="ARBA00007447"/>
    </source>
</evidence>
<organism evidence="6 7">
    <name type="scientific">Madurella fahalii</name>
    <dbReference type="NCBI Taxonomy" id="1157608"/>
    <lineage>
        <taxon>Eukaryota</taxon>
        <taxon>Fungi</taxon>
        <taxon>Dikarya</taxon>
        <taxon>Ascomycota</taxon>
        <taxon>Pezizomycotina</taxon>
        <taxon>Sordariomycetes</taxon>
        <taxon>Sordariomycetidae</taxon>
        <taxon>Sordariales</taxon>
        <taxon>Sordariales incertae sedis</taxon>
        <taxon>Madurella</taxon>
    </lineage>
</organism>
<evidence type="ECO:0000256" key="3">
    <source>
        <dbReference type="SAM" id="Phobius"/>
    </source>
</evidence>
<dbReference type="InterPro" id="IPR033121">
    <property type="entry name" value="PEPTIDASE_A1"/>
</dbReference>
<feature type="compositionally biased region" description="Low complexity" evidence="2">
    <location>
        <begin position="598"/>
        <end position="610"/>
    </location>
</feature>
<dbReference type="SUPFAM" id="SSF50630">
    <property type="entry name" value="Acid proteases"/>
    <property type="match status" value="1"/>
</dbReference>
<dbReference type="InterPro" id="IPR021109">
    <property type="entry name" value="Peptidase_aspartic_dom_sf"/>
</dbReference>
<keyword evidence="3" id="KW-1133">Transmembrane helix</keyword>
<dbReference type="RefSeq" id="XP_070921584.1">
    <property type="nucleotide sequence ID" value="XM_071065483.1"/>
</dbReference>
<proteinExistence type="inferred from homology"/>
<dbReference type="Gene3D" id="2.40.70.10">
    <property type="entry name" value="Acid Proteases"/>
    <property type="match status" value="2"/>
</dbReference>
<feature type="compositionally biased region" description="Low complexity" evidence="2">
    <location>
        <begin position="628"/>
        <end position="637"/>
    </location>
</feature>
<reference evidence="6 7" key="1">
    <citation type="submission" date="2024-09" db="EMBL/GenBank/DDBJ databases">
        <title>Itraconazole resistance in Madurella fahalii resulting from another homologue of gene encoding cytochrome P450 14-alpha sterol demethylase (CYP51).</title>
        <authorList>
            <person name="Yoshioka I."/>
            <person name="Fahal A.H."/>
            <person name="Kaneko S."/>
            <person name="Yaguchi T."/>
        </authorList>
    </citation>
    <scope>NUCLEOTIDE SEQUENCE [LARGE SCALE GENOMIC DNA]</scope>
    <source>
        <strain evidence="6 7">IFM 68171</strain>
    </source>
</reference>
<evidence type="ECO:0000256" key="2">
    <source>
        <dbReference type="SAM" id="MobiDB-lite"/>
    </source>
</evidence>
<feature type="chain" id="PRO_5046771878" description="Peptidase A1 domain-containing protein" evidence="4">
    <location>
        <begin position="23"/>
        <end position="650"/>
    </location>
</feature>
<dbReference type="GeneID" id="98180806"/>
<keyword evidence="3" id="KW-0812">Transmembrane</keyword>
<dbReference type="Pfam" id="PF00026">
    <property type="entry name" value="Asp"/>
    <property type="match status" value="1"/>
</dbReference>
<feature type="region of interest" description="Disordered" evidence="2">
    <location>
        <begin position="523"/>
        <end position="650"/>
    </location>
</feature>
<feature type="transmembrane region" description="Helical" evidence="3">
    <location>
        <begin position="485"/>
        <end position="508"/>
    </location>
</feature>
<evidence type="ECO:0000259" key="5">
    <source>
        <dbReference type="PROSITE" id="PS51767"/>
    </source>
</evidence>
<dbReference type="PANTHER" id="PTHR47966:SF73">
    <property type="entry name" value="PEPTIDASE A1 DOMAIN-CONTAINING PROTEIN"/>
    <property type="match status" value="1"/>
</dbReference>
<feature type="compositionally biased region" description="Basic and acidic residues" evidence="2">
    <location>
        <begin position="611"/>
        <end position="627"/>
    </location>
</feature>
<dbReference type="PROSITE" id="PS51767">
    <property type="entry name" value="PEPTIDASE_A1"/>
    <property type="match status" value="1"/>
</dbReference>
<keyword evidence="3" id="KW-0472">Membrane</keyword>
<accession>A0ABQ0GQ77</accession>
<sequence length="650" mass="68511">MALHTRLSAISICIFGATTAAAHVLLPFSHRTGIPGPKLTVRASSEQTALTSRAGYAWVVDATVGTPGQRLSLLVSPSVGDTWVPDARTVECSPDYYYSDSYYDDDEIPSSQCHWGSYNHTESETYLPANQRYSSFSPSNVEDLFIYGENMTDRLVVGDIEMDDLPMGLVTSSSRWIGVLGLGHNLSSYYDSYPTFMDRMVSSGKIATPAYSMWLNNAEGTSGGLLFGAVDQSRFTGELLRLPGQTAYSYGTSFGVTLESINGTTDSGDAMPPIRSNDFPVDVTIGPGELFSFFPEVLADEMASMAGATYNETLGYTTIPCDAGQTNSAKFALQLGGSGGPLLSAQTSDLVIPVSAIDTSYLSQWINESEVCFFGVQKRSGSYSSYYNLGGSLLRRTYLVFDLANNEIALAPARFSSSSDSPSPTIVAFESYGATVPSAALFCTSGRCTSDCSITSCVDPTFTDDPRSNPNFDSSNPDLSHWQSVAIGVGISLGLLILIGAVAAVIIWTRLCLGDRKDAAEKGADEEGGARSQLPESAQSPAEVQGGNGGGISPHVTVPPGTLPVIQETGDVNQEAPQLPALGTQPPSPTTPAEVTTSSSNLAAVAVSASSEHEQQQEPADDARVSESGEASTSSVSPKGKGKEVDSAAI</sequence>
<feature type="compositionally biased region" description="Basic and acidic residues" evidence="2">
    <location>
        <begin position="641"/>
        <end position="650"/>
    </location>
</feature>
<feature type="signal peptide" evidence="4">
    <location>
        <begin position="1"/>
        <end position="22"/>
    </location>
</feature>
<feature type="domain" description="Peptidase A1" evidence="5">
    <location>
        <begin position="58"/>
        <end position="411"/>
    </location>
</feature>
<dbReference type="EMBL" id="BAAFSV010000006">
    <property type="protein sequence ID" value="GAB1319854.1"/>
    <property type="molecule type" value="Genomic_DNA"/>
</dbReference>
<evidence type="ECO:0000313" key="6">
    <source>
        <dbReference type="EMBL" id="GAB1319854.1"/>
    </source>
</evidence>
<dbReference type="InterPro" id="IPR001461">
    <property type="entry name" value="Aspartic_peptidase_A1"/>
</dbReference>
<protein>
    <recommendedName>
        <fullName evidence="5">Peptidase A1 domain-containing protein</fullName>
    </recommendedName>
</protein>
<dbReference type="PANTHER" id="PTHR47966">
    <property type="entry name" value="BETA-SITE APP-CLEAVING ENZYME, ISOFORM A-RELATED"/>
    <property type="match status" value="1"/>
</dbReference>
<gene>
    <name evidence="6" type="ORF">MFIFM68171_10064</name>
</gene>
<evidence type="ECO:0000313" key="7">
    <source>
        <dbReference type="Proteomes" id="UP001628179"/>
    </source>
</evidence>
<dbReference type="Proteomes" id="UP001628179">
    <property type="component" value="Unassembled WGS sequence"/>
</dbReference>
<comment type="similarity">
    <text evidence="1">Belongs to the peptidase A1 family.</text>
</comment>
<keyword evidence="4" id="KW-0732">Signal</keyword>
<evidence type="ECO:0000256" key="4">
    <source>
        <dbReference type="SAM" id="SignalP"/>
    </source>
</evidence>